<evidence type="ECO:0000313" key="3">
    <source>
        <dbReference type="EMBL" id="CAB4256304.1"/>
    </source>
</evidence>
<dbReference type="Gene3D" id="1.20.5.170">
    <property type="match status" value="1"/>
</dbReference>
<dbReference type="Pfam" id="PF00170">
    <property type="entry name" value="bZIP_1"/>
    <property type="match status" value="1"/>
</dbReference>
<dbReference type="SUPFAM" id="SSF57959">
    <property type="entry name" value="Leucine zipper domain"/>
    <property type="match status" value="1"/>
</dbReference>
<evidence type="ECO:0000259" key="2">
    <source>
        <dbReference type="PROSITE" id="PS00036"/>
    </source>
</evidence>
<keyword evidence="4" id="KW-1185">Reference proteome</keyword>
<evidence type="ECO:0000256" key="1">
    <source>
        <dbReference type="SAM" id="MobiDB-lite"/>
    </source>
</evidence>
<dbReference type="EMBL" id="CAEFZW010000009">
    <property type="protein sequence ID" value="CAB4256304.1"/>
    <property type="molecule type" value="Genomic_DNA"/>
</dbReference>
<protein>
    <submittedName>
        <fullName evidence="3">Similar to Saccharomyces cerevisiae YDR259C YAP6 Putative basic leucine zipper (BZIP) transcription factor</fullName>
    </submittedName>
</protein>
<sequence length="340" mass="37660">MNSYIMSNQPIIFKDSQGSANTTITTNPTNNNRDIRLIQPLTNNNPLLNQIATNNNNTQMNFSSVPMTRRNYTYMANVNIPSVTHIIAPANQPHLPIMNNNNNVSLKLPRVLPPPNSSYYSNTTITTAPAPAAITSATNSSGVLSSSSSSGSSGVGTPKTNQRRETLLSVSDASSPVYKRDSNSASLPPFKSFDSSRRHSVSLAILDDPVQQLRNSQQPTLGAIVKDENNNFIVPLVQVQQPGMSEPSSIKTELEIGLPDEENIHKVGERYNDKGELIGRSGKILRDTKRAAQNRCAQKAFRIRREKYIKNLELKSKQFDRMVNENSKLKSRIKELEKLL</sequence>
<accession>A0A8H2VJ99</accession>
<dbReference type="InterPro" id="IPR046347">
    <property type="entry name" value="bZIP_sf"/>
</dbReference>
<gene>
    <name evidence="3" type="ORF">KABA2_09S01628</name>
</gene>
<feature type="compositionally biased region" description="Low complexity" evidence="1">
    <location>
        <begin position="138"/>
        <end position="156"/>
    </location>
</feature>
<dbReference type="AlphaFoldDB" id="A0A8H2VJ99"/>
<dbReference type="RefSeq" id="XP_041408148.1">
    <property type="nucleotide sequence ID" value="XM_041552214.1"/>
</dbReference>
<dbReference type="CDD" id="cd14688">
    <property type="entry name" value="bZIP_YAP"/>
    <property type="match status" value="1"/>
</dbReference>
<dbReference type="GO" id="GO:0003700">
    <property type="term" value="F:DNA-binding transcription factor activity"/>
    <property type="evidence" value="ECO:0007669"/>
    <property type="project" value="InterPro"/>
</dbReference>
<dbReference type="Proteomes" id="UP000644660">
    <property type="component" value="Unassembled WGS sequence"/>
</dbReference>
<name>A0A8H2VJ99_9SACH</name>
<reference evidence="3 4" key="1">
    <citation type="submission" date="2020-05" db="EMBL/GenBank/DDBJ databases">
        <authorList>
            <person name="Casaregola S."/>
            <person name="Devillers H."/>
            <person name="Grondin C."/>
        </authorList>
    </citation>
    <scope>NUCLEOTIDE SEQUENCE [LARGE SCALE GENOMIC DNA]</scope>
    <source>
        <strain evidence="3 4">CLIB 1767</strain>
    </source>
</reference>
<feature type="domain" description="BZIP" evidence="2">
    <location>
        <begin position="289"/>
        <end position="304"/>
    </location>
</feature>
<evidence type="ECO:0000313" key="4">
    <source>
        <dbReference type="Proteomes" id="UP000644660"/>
    </source>
</evidence>
<dbReference type="GeneID" id="64859377"/>
<feature type="region of interest" description="Disordered" evidence="1">
    <location>
        <begin position="138"/>
        <end position="194"/>
    </location>
</feature>
<comment type="caution">
    <text evidence="3">The sequence shown here is derived from an EMBL/GenBank/DDBJ whole genome shotgun (WGS) entry which is preliminary data.</text>
</comment>
<dbReference type="OrthoDB" id="2593073at2759"/>
<organism evidence="3 4">
    <name type="scientific">Maudiozyma barnettii</name>
    <dbReference type="NCBI Taxonomy" id="61262"/>
    <lineage>
        <taxon>Eukaryota</taxon>
        <taxon>Fungi</taxon>
        <taxon>Dikarya</taxon>
        <taxon>Ascomycota</taxon>
        <taxon>Saccharomycotina</taxon>
        <taxon>Saccharomycetes</taxon>
        <taxon>Saccharomycetales</taxon>
        <taxon>Saccharomycetaceae</taxon>
        <taxon>Maudiozyma</taxon>
    </lineage>
</organism>
<proteinExistence type="predicted"/>
<dbReference type="PROSITE" id="PS00036">
    <property type="entry name" value="BZIP_BASIC"/>
    <property type="match status" value="1"/>
</dbReference>
<dbReference type="InterPro" id="IPR004827">
    <property type="entry name" value="bZIP"/>
</dbReference>